<dbReference type="EMBL" id="KE647374">
    <property type="protein sequence ID" value="EQB59738.1"/>
    <property type="molecule type" value="Genomic_DNA"/>
</dbReference>
<evidence type="ECO:0000313" key="1">
    <source>
        <dbReference type="EMBL" id="EQB59738.1"/>
    </source>
</evidence>
<proteinExistence type="predicted"/>
<reference evidence="1 2" key="1">
    <citation type="journal article" date="2013" name="BMC Genomics">
        <title>Genome sequencing and comparative genomics of honey bee microsporidia, Nosema apis reveal novel insights into host-parasite interactions.</title>
        <authorList>
            <person name="Chen Yp."/>
            <person name="Pettis J.S."/>
            <person name="Zhao Y."/>
            <person name="Liu X."/>
            <person name="Tallon L.J."/>
            <person name="Sadzewicz L.D."/>
            <person name="Li R."/>
            <person name="Zheng H."/>
            <person name="Huang S."/>
            <person name="Zhang X."/>
            <person name="Hamilton M.C."/>
            <person name="Pernal S.F."/>
            <person name="Melathopoulos A.P."/>
            <person name="Yan X."/>
            <person name="Evans J.D."/>
        </authorList>
    </citation>
    <scope>NUCLEOTIDE SEQUENCE [LARGE SCALE GENOMIC DNA]</scope>
    <source>
        <strain evidence="1 2">BRL 01</strain>
    </source>
</reference>
<dbReference type="AlphaFoldDB" id="T0L4N5"/>
<protein>
    <submittedName>
        <fullName evidence="1">Uncharacterized protein</fullName>
    </submittedName>
</protein>
<evidence type="ECO:0000313" key="2">
    <source>
        <dbReference type="Proteomes" id="UP000053780"/>
    </source>
</evidence>
<dbReference type="OrthoDB" id="10651301at2759"/>
<name>T0L4N5_9MICR</name>
<dbReference type="VEuPathDB" id="MicrosporidiaDB:NAPIS_ORF02730"/>
<gene>
    <name evidence="1" type="ORF">NAPIS_ORF02730</name>
</gene>
<organism evidence="1 2">
    <name type="scientific">Vairimorpha apis BRL 01</name>
    <dbReference type="NCBI Taxonomy" id="1037528"/>
    <lineage>
        <taxon>Eukaryota</taxon>
        <taxon>Fungi</taxon>
        <taxon>Fungi incertae sedis</taxon>
        <taxon>Microsporidia</taxon>
        <taxon>Nosematidae</taxon>
        <taxon>Vairimorpha</taxon>
    </lineage>
</organism>
<dbReference type="HOGENOM" id="CLU_1661282_0_0_1"/>
<dbReference type="Proteomes" id="UP000053780">
    <property type="component" value="Unassembled WGS sequence"/>
</dbReference>
<accession>T0L4N5</accession>
<keyword evidence="2" id="KW-1185">Reference proteome</keyword>
<sequence>MTTDIKNYINSLYLKDEEDPRTTLSTILKYHNSIDDQDFTVSKYIYYVITTYDLHTNDFYDKTFTILNNNNIMETDFLESILSNRNISTEIINKFLLRILELSLEIRTYDLKKILILILNLFKSNSILIKNQEIKKYILIYNESIDEISSICKKILQMY</sequence>